<accession>A0ABV7WF89</accession>
<dbReference type="PANTHER" id="PTHR37507:SF2">
    <property type="entry name" value="SPORULATION PROTEIN YDCC"/>
    <property type="match status" value="1"/>
</dbReference>
<name>A0ABV7WF89_9MICO</name>
<feature type="compositionally biased region" description="Low complexity" evidence="1">
    <location>
        <begin position="352"/>
        <end position="363"/>
    </location>
</feature>
<dbReference type="EMBL" id="JBHRWW010000001">
    <property type="protein sequence ID" value="MFC3687148.1"/>
    <property type="molecule type" value="Genomic_DNA"/>
</dbReference>
<dbReference type="InterPro" id="IPR029046">
    <property type="entry name" value="LolA/LolB/LppX"/>
</dbReference>
<gene>
    <name evidence="3" type="ORF">ACFOLH_02195</name>
</gene>
<evidence type="ECO:0000256" key="1">
    <source>
        <dbReference type="SAM" id="MobiDB-lite"/>
    </source>
</evidence>
<sequence length="433" mass="43743">MPAVAARWIVPAAVTALVVGGGVAASAASDAVPELPERSAADLLVAVGEAEPVPFSGTVRTVADLGLPSLGDLPGAPSSETATDPMSALMRLATGENSLRVWVGGPEQQRVSLLDDFSELDVVRDGDVAWTYSSAEDTATRYDLAGFAARAEAAAAEHAAAHGGGVLMAPPSEPALPEGASPADMTPDEVARTLLEGADETTEVTVGEAQVVAGRDAYTLVATPRDDATLVAGIEVAVDAATGLVLQVQVDARDQEAPAFVTGFTDLDLTAPDAEVFAFTPPAGTTVVDALAELDREVAEAPATEAPAEPFDTGALEEMFADAPEPVVHGEGWSTVVELFAPAGAPSLGGTAPSLADDAPSADVSGEDASPFGREDGSDAAEDVDPAELLGQLTTEVEGGQVFTSALLTVLLTDDGRLFVGSVDAATLQGYAG</sequence>
<evidence type="ECO:0000313" key="3">
    <source>
        <dbReference type="EMBL" id="MFC3687148.1"/>
    </source>
</evidence>
<dbReference type="PANTHER" id="PTHR37507">
    <property type="entry name" value="SPORULATION PROTEIN YDCC"/>
    <property type="match status" value="1"/>
</dbReference>
<dbReference type="SUPFAM" id="SSF89392">
    <property type="entry name" value="Prokaryotic lipoproteins and lipoprotein localization factors"/>
    <property type="match status" value="1"/>
</dbReference>
<dbReference type="InterPro" id="IPR052944">
    <property type="entry name" value="Sporulation_related"/>
</dbReference>
<feature type="chain" id="PRO_5045258864" evidence="2">
    <location>
        <begin position="28"/>
        <end position="433"/>
    </location>
</feature>
<organism evidence="3 4">
    <name type="scientific">Aquipuribacter hungaricus</name>
    <dbReference type="NCBI Taxonomy" id="545624"/>
    <lineage>
        <taxon>Bacteria</taxon>
        <taxon>Bacillati</taxon>
        <taxon>Actinomycetota</taxon>
        <taxon>Actinomycetes</taxon>
        <taxon>Micrococcales</taxon>
        <taxon>Intrasporangiaceae</taxon>
        <taxon>Aquipuribacter</taxon>
    </lineage>
</organism>
<dbReference type="Proteomes" id="UP001595685">
    <property type="component" value="Unassembled WGS sequence"/>
</dbReference>
<proteinExistence type="predicted"/>
<dbReference type="Gene3D" id="2.50.20.10">
    <property type="entry name" value="Lipoprotein localisation LolA/LolB/LppX"/>
    <property type="match status" value="1"/>
</dbReference>
<keyword evidence="2" id="KW-0732">Signal</keyword>
<keyword evidence="3" id="KW-0449">Lipoprotein</keyword>
<protein>
    <submittedName>
        <fullName evidence="3">Outer membrane lipoprotein carrier protein LolA</fullName>
    </submittedName>
</protein>
<evidence type="ECO:0000256" key="2">
    <source>
        <dbReference type="SAM" id="SignalP"/>
    </source>
</evidence>
<keyword evidence="4" id="KW-1185">Reference proteome</keyword>
<dbReference type="RefSeq" id="WP_340294542.1">
    <property type="nucleotide sequence ID" value="NZ_JBBEOI010000166.1"/>
</dbReference>
<feature type="region of interest" description="Disordered" evidence="1">
    <location>
        <begin position="350"/>
        <end position="382"/>
    </location>
</feature>
<reference evidence="4" key="1">
    <citation type="journal article" date="2019" name="Int. J. Syst. Evol. Microbiol.">
        <title>The Global Catalogue of Microorganisms (GCM) 10K type strain sequencing project: providing services to taxonomists for standard genome sequencing and annotation.</title>
        <authorList>
            <consortium name="The Broad Institute Genomics Platform"/>
            <consortium name="The Broad Institute Genome Sequencing Center for Infectious Disease"/>
            <person name="Wu L."/>
            <person name="Ma J."/>
        </authorList>
    </citation>
    <scope>NUCLEOTIDE SEQUENCE [LARGE SCALE GENOMIC DNA]</scope>
    <source>
        <strain evidence="4">NCAIM B.02333</strain>
    </source>
</reference>
<feature type="signal peptide" evidence="2">
    <location>
        <begin position="1"/>
        <end position="27"/>
    </location>
</feature>
<comment type="caution">
    <text evidence="3">The sequence shown here is derived from an EMBL/GenBank/DDBJ whole genome shotgun (WGS) entry which is preliminary data.</text>
</comment>
<evidence type="ECO:0000313" key="4">
    <source>
        <dbReference type="Proteomes" id="UP001595685"/>
    </source>
</evidence>